<dbReference type="InterPro" id="IPR002410">
    <property type="entry name" value="Peptidase_S33"/>
</dbReference>
<dbReference type="SUPFAM" id="SSF53474">
    <property type="entry name" value="alpha/beta-Hydrolases"/>
    <property type="match status" value="1"/>
</dbReference>
<keyword evidence="12" id="KW-1185">Reference proteome</keyword>
<dbReference type="RefSeq" id="XP_028475229.1">
    <property type="nucleotide sequence ID" value="XM_028624157.1"/>
</dbReference>
<organism evidence="11 12">
    <name type="scientific">Apiotrichum porosum</name>
    <dbReference type="NCBI Taxonomy" id="105984"/>
    <lineage>
        <taxon>Eukaryota</taxon>
        <taxon>Fungi</taxon>
        <taxon>Dikarya</taxon>
        <taxon>Basidiomycota</taxon>
        <taxon>Agaricomycotina</taxon>
        <taxon>Tremellomycetes</taxon>
        <taxon>Trichosporonales</taxon>
        <taxon>Trichosporonaceae</taxon>
        <taxon>Apiotrichum</taxon>
    </lineage>
</organism>
<proteinExistence type="inferred from homology"/>
<keyword evidence="6 8" id="KW-0645">Protease</keyword>
<evidence type="ECO:0000256" key="8">
    <source>
        <dbReference type="RuleBase" id="RU003421"/>
    </source>
</evidence>
<evidence type="ECO:0000256" key="4">
    <source>
        <dbReference type="ARBA" id="ARBA00022438"/>
    </source>
</evidence>
<comment type="similarity">
    <text evidence="3 8">Belongs to the peptidase S33 family.</text>
</comment>
<dbReference type="Proteomes" id="UP000279236">
    <property type="component" value="Unassembled WGS sequence"/>
</dbReference>
<sequence length="406" mass="44713">MASFSTVKTADGKGNNPYPPAAPFDDRMLKVSDIHTIRRTDNDSVWQTGNPNGKPVIFLHGGPGGGTSSSDTVYFDPAVYRVVLMDQRGAGRSEPTAELRENTTWDLVKDIETIRKELGIDKWLVFGGSWGSTLSLAYAQTHPEHVVALILRGIFLLRRSELEWFYQDGASHVWPDAFEKYRDAIEPDQRHDLISAYYRLLTDKDDTISLRAAKAWATWEESTSKLYQDPAMVALADNDVKWARAFASIECHYFVNGGFFPEGHLVSEAQLAKIRHIPTVVVQGRYDCVCPVSTGLGLRVSWNAVNGGVVCDYATERLERLRASEQCVEVTLHPSLLEAVERAAATGPVAGGTGCGVWAKSAWDLSKAWGAGLRLTIVDDAGHSAQEKGINRLLVAAADEFKALQF</sequence>
<dbReference type="EC" id="3.4.11.5" evidence="8"/>
<evidence type="ECO:0000256" key="7">
    <source>
        <dbReference type="ARBA" id="ARBA00022801"/>
    </source>
</evidence>
<evidence type="ECO:0000256" key="5">
    <source>
        <dbReference type="ARBA" id="ARBA00022490"/>
    </source>
</evidence>
<evidence type="ECO:0000256" key="2">
    <source>
        <dbReference type="ARBA" id="ARBA00004496"/>
    </source>
</evidence>
<evidence type="ECO:0000313" key="12">
    <source>
        <dbReference type="Proteomes" id="UP000279236"/>
    </source>
</evidence>
<comment type="catalytic activity">
    <reaction evidence="1 8">
        <text>Release of N-terminal proline from a peptide.</text>
        <dbReference type="EC" id="3.4.11.5"/>
    </reaction>
</comment>
<evidence type="ECO:0000259" key="10">
    <source>
        <dbReference type="Pfam" id="PF00561"/>
    </source>
</evidence>
<dbReference type="GO" id="GO:0004177">
    <property type="term" value="F:aminopeptidase activity"/>
    <property type="evidence" value="ECO:0007669"/>
    <property type="project" value="UniProtKB-KW"/>
</dbReference>
<protein>
    <recommendedName>
        <fullName evidence="8">Proline iminopeptidase</fullName>
        <ecNumber evidence="8">3.4.11.5</ecNumber>
    </recommendedName>
</protein>
<evidence type="ECO:0000256" key="3">
    <source>
        <dbReference type="ARBA" id="ARBA00010088"/>
    </source>
</evidence>
<dbReference type="PRINTS" id="PR00793">
    <property type="entry name" value="PROAMNOPTASE"/>
</dbReference>
<gene>
    <name evidence="11" type="ORF">EHS24_008855</name>
</gene>
<dbReference type="AlphaFoldDB" id="A0A427XND7"/>
<dbReference type="Gene3D" id="3.40.50.1820">
    <property type="entry name" value="alpha/beta hydrolase"/>
    <property type="match status" value="1"/>
</dbReference>
<evidence type="ECO:0000256" key="6">
    <source>
        <dbReference type="ARBA" id="ARBA00022670"/>
    </source>
</evidence>
<dbReference type="InterPro" id="IPR000073">
    <property type="entry name" value="AB_hydrolase_1"/>
</dbReference>
<dbReference type="GeneID" id="39593398"/>
<evidence type="ECO:0000256" key="9">
    <source>
        <dbReference type="SAM" id="MobiDB-lite"/>
    </source>
</evidence>
<keyword evidence="7 8" id="KW-0378">Hydrolase</keyword>
<dbReference type="InterPro" id="IPR005944">
    <property type="entry name" value="Pro_iminopeptidase"/>
</dbReference>
<dbReference type="PRINTS" id="PR00111">
    <property type="entry name" value="ABHYDROLASE"/>
</dbReference>
<comment type="caution">
    <text evidence="11">The sequence shown here is derived from an EMBL/GenBank/DDBJ whole genome shotgun (WGS) entry which is preliminary data.</text>
</comment>
<dbReference type="PANTHER" id="PTHR43722:SF1">
    <property type="entry name" value="PROLINE IMINOPEPTIDASE"/>
    <property type="match status" value="1"/>
</dbReference>
<dbReference type="STRING" id="105984.A0A427XND7"/>
<feature type="region of interest" description="Disordered" evidence="9">
    <location>
        <begin position="1"/>
        <end position="25"/>
    </location>
</feature>
<dbReference type="NCBIfam" id="TIGR01249">
    <property type="entry name" value="pro_imino_pep_1"/>
    <property type="match status" value="1"/>
</dbReference>
<dbReference type="PANTHER" id="PTHR43722">
    <property type="entry name" value="PROLINE IMINOPEPTIDASE"/>
    <property type="match status" value="1"/>
</dbReference>
<dbReference type="Pfam" id="PF00561">
    <property type="entry name" value="Abhydrolase_1"/>
    <property type="match status" value="1"/>
</dbReference>
<name>A0A427XND7_9TREE</name>
<dbReference type="InterPro" id="IPR029058">
    <property type="entry name" value="AB_hydrolase_fold"/>
</dbReference>
<feature type="domain" description="AB hydrolase-1" evidence="10">
    <location>
        <begin position="54"/>
        <end position="289"/>
    </location>
</feature>
<comment type="subcellular location">
    <subcellularLocation>
        <location evidence="2">Cytoplasm</location>
    </subcellularLocation>
</comment>
<dbReference type="OrthoDB" id="10249433at2759"/>
<keyword evidence="5" id="KW-0963">Cytoplasm</keyword>
<evidence type="ECO:0000313" key="11">
    <source>
        <dbReference type="EMBL" id="RSH80282.1"/>
    </source>
</evidence>
<evidence type="ECO:0000256" key="1">
    <source>
        <dbReference type="ARBA" id="ARBA00001585"/>
    </source>
</evidence>
<dbReference type="EMBL" id="RSCE01000008">
    <property type="protein sequence ID" value="RSH80282.1"/>
    <property type="molecule type" value="Genomic_DNA"/>
</dbReference>
<keyword evidence="4 8" id="KW-0031">Aminopeptidase</keyword>
<dbReference type="GO" id="GO:0005737">
    <property type="term" value="C:cytoplasm"/>
    <property type="evidence" value="ECO:0007669"/>
    <property type="project" value="UniProtKB-SubCell"/>
</dbReference>
<dbReference type="GO" id="GO:0006508">
    <property type="term" value="P:proteolysis"/>
    <property type="evidence" value="ECO:0007669"/>
    <property type="project" value="UniProtKB-KW"/>
</dbReference>
<reference evidence="11 12" key="1">
    <citation type="submission" date="2018-11" db="EMBL/GenBank/DDBJ databases">
        <title>Genome sequence of Apiotrichum porosum DSM 27194.</title>
        <authorList>
            <person name="Aliyu H."/>
            <person name="Gorte O."/>
            <person name="Ochsenreither K."/>
        </authorList>
    </citation>
    <scope>NUCLEOTIDE SEQUENCE [LARGE SCALE GENOMIC DNA]</scope>
    <source>
        <strain evidence="11 12">DSM 27194</strain>
    </source>
</reference>
<accession>A0A427XND7</accession>